<evidence type="ECO:0000313" key="3">
    <source>
        <dbReference type="Proteomes" id="UP000747399"/>
    </source>
</evidence>
<accession>A0A8J4FA05</accession>
<dbReference type="EMBL" id="BNCO01000081">
    <property type="protein sequence ID" value="GIL66156.1"/>
    <property type="molecule type" value="Genomic_DNA"/>
</dbReference>
<dbReference type="AlphaFoldDB" id="A0A8J4FA05"/>
<evidence type="ECO:0000313" key="1">
    <source>
        <dbReference type="EMBL" id="GIL51865.1"/>
    </source>
</evidence>
<comment type="caution">
    <text evidence="2">The sequence shown here is derived from an EMBL/GenBank/DDBJ whole genome shotgun (WGS) entry which is preliminary data.</text>
</comment>
<keyword evidence="3" id="KW-1185">Reference proteome</keyword>
<dbReference type="EMBL" id="BNCO01000011">
    <property type="protein sequence ID" value="GIL51865.1"/>
    <property type="molecule type" value="Genomic_DNA"/>
</dbReference>
<proteinExistence type="predicted"/>
<name>A0A8J4FA05_9CHLO</name>
<gene>
    <name evidence="2" type="ORF">Vafri_19753</name>
    <name evidence="1" type="ORF">Vafri_7764</name>
</gene>
<evidence type="ECO:0000313" key="2">
    <source>
        <dbReference type="EMBL" id="GIL66156.1"/>
    </source>
</evidence>
<protein>
    <submittedName>
        <fullName evidence="2">Uncharacterized protein</fullName>
    </submittedName>
</protein>
<sequence>MTPTSSSLSSSSTATVIPSSAASTTILAHSRLCCLLLLPPLDSATWPGCAWKRFSSGVDSTDKVLLKYRHLGVSVYSTYFKMLQELHVCDACNHLVVSMLSPPTKAQLEDVHPRAVHRTHYP</sequence>
<dbReference type="Proteomes" id="UP000747399">
    <property type="component" value="Unassembled WGS sequence"/>
</dbReference>
<organism evidence="2 3">
    <name type="scientific">Volvox africanus</name>
    <dbReference type="NCBI Taxonomy" id="51714"/>
    <lineage>
        <taxon>Eukaryota</taxon>
        <taxon>Viridiplantae</taxon>
        <taxon>Chlorophyta</taxon>
        <taxon>core chlorophytes</taxon>
        <taxon>Chlorophyceae</taxon>
        <taxon>CS clade</taxon>
        <taxon>Chlamydomonadales</taxon>
        <taxon>Volvocaceae</taxon>
        <taxon>Volvox</taxon>
    </lineage>
</organism>
<reference evidence="2" key="1">
    <citation type="journal article" date="2021" name="Proc. Natl. Acad. Sci. U.S.A.">
        <title>Three genomes in the algal genus Volvox reveal the fate of a haploid sex-determining region after a transition to homothallism.</title>
        <authorList>
            <person name="Yamamoto K."/>
            <person name="Hamaji T."/>
            <person name="Kawai-Toyooka H."/>
            <person name="Matsuzaki R."/>
            <person name="Takahashi F."/>
            <person name="Nishimura Y."/>
            <person name="Kawachi M."/>
            <person name="Noguchi H."/>
            <person name="Minakuchi Y."/>
            <person name="Umen J.G."/>
            <person name="Toyoda A."/>
            <person name="Nozaki H."/>
        </authorList>
    </citation>
    <scope>NUCLEOTIDE SEQUENCE</scope>
    <source>
        <strain evidence="2">NIES-3780</strain>
    </source>
</reference>